<dbReference type="PANTHER" id="PTHR23159:SF66">
    <property type="entry name" value="OS04G0158400 PROTEIN"/>
    <property type="match status" value="1"/>
</dbReference>
<feature type="region of interest" description="Disordered" evidence="2">
    <location>
        <begin position="226"/>
        <end position="249"/>
    </location>
</feature>
<evidence type="ECO:0000313" key="3">
    <source>
        <dbReference type="EMBL" id="ORX45460.1"/>
    </source>
</evidence>
<keyword evidence="4" id="KW-1185">Reference proteome</keyword>
<evidence type="ECO:0000256" key="1">
    <source>
        <dbReference type="SAM" id="Coils"/>
    </source>
</evidence>
<protein>
    <submittedName>
        <fullName evidence="3">Uncharacterized protein</fullName>
    </submittedName>
</protein>
<gene>
    <name evidence="3" type="ORF">DM01DRAFT_1386532</name>
</gene>
<feature type="region of interest" description="Disordered" evidence="2">
    <location>
        <begin position="332"/>
        <end position="444"/>
    </location>
</feature>
<dbReference type="OrthoDB" id="2238957at2759"/>
<feature type="coiled-coil region" evidence="1">
    <location>
        <begin position="50"/>
        <end position="119"/>
    </location>
</feature>
<dbReference type="STRING" id="101127.A0A1X2G596"/>
<comment type="caution">
    <text evidence="3">The sequence shown here is derived from an EMBL/GenBank/DDBJ whole genome shotgun (WGS) entry which is preliminary data.</text>
</comment>
<dbReference type="AlphaFoldDB" id="A0A1X2G596"/>
<feature type="compositionally biased region" description="Polar residues" evidence="2">
    <location>
        <begin position="385"/>
        <end position="396"/>
    </location>
</feature>
<accession>A0A1X2G596</accession>
<evidence type="ECO:0000313" key="4">
    <source>
        <dbReference type="Proteomes" id="UP000242146"/>
    </source>
</evidence>
<sequence>MADSCSETGSEKLGSNCENVDATVLAVNSEKPVEAIKGRIIATNRLLKFLKSAQAENKALSQQLSDANSQLEKQKSSADAKIVAAVQDPSHMTKLQQQVDRLTSQFNRIKAEKERLELQVTGHKPLTQCLQKRITQLEKQLQESTSGTSADVAHATRLRQQIKDKDAKMKELQEELRQAQDKYDTLDDDRMEATINLEMVQRDLEDAKEASQQKDVQLRQLQKQLEQAQSAPLRETRSTIAPCPERSSDQDQLVLALKKLSQENEKLKKEKRVLQDRYTEQMVLVDDLREEQKAMLLGRYGVTSSPTVASDDEQTLENDEDVVFEDLYDDMNGTTAIAPRPTSTPMPTLRRPSKLSFSTPSAPSAKKQRRRSTTAANGLVRPKSRVSSPVPQPSTHSAKKPRPKMSVIEKFTKTRLPASMGVAPSAKRKSVASDTGDLDARRRSKRPLLDISEVLAPGQQEESLGDFIDKRLQQVSSSTTCYSDLSGMEPFMDQHFDILFTRLPCIYHGLKSHSSPFGRGSGSIKTRATDESGLEHFGNTKIILLCPASMDEREKAIAWYLWACLTTYSSKNPYVRTVSWMASQIIAYMQQNKLTLACRFTRLLALLCYNSQDIPFLRVFCFDIYRKLAANAPIVYLLLNIAFIAPVTLDVGEQPTKSLGSNMIVQAIQCISAHLCRTSPASTKPKISQVYHDLATLAHWEALEDVPSLPVFVQQIKPLIALDQTKQLYHADKPTFDDLVFNLLKALELAYFHMNDWPSMCKDFIFKDVWVMMQDDVMANPCLELMGLLGRLGAENEQTSKSEELMALRKTFGDVLAIGKCSKDEFPLQITAAQCIIVTSVSQDHVKPVLAWYRQLPSELKPLVPTSISHLCQ</sequence>
<evidence type="ECO:0000256" key="2">
    <source>
        <dbReference type="SAM" id="MobiDB-lite"/>
    </source>
</evidence>
<organism evidence="3 4">
    <name type="scientific">Hesseltinella vesiculosa</name>
    <dbReference type="NCBI Taxonomy" id="101127"/>
    <lineage>
        <taxon>Eukaryota</taxon>
        <taxon>Fungi</taxon>
        <taxon>Fungi incertae sedis</taxon>
        <taxon>Mucoromycota</taxon>
        <taxon>Mucoromycotina</taxon>
        <taxon>Mucoromycetes</taxon>
        <taxon>Mucorales</taxon>
        <taxon>Cunninghamellaceae</taxon>
        <taxon>Hesseltinella</taxon>
    </lineage>
</organism>
<dbReference type="EMBL" id="MCGT01000042">
    <property type="protein sequence ID" value="ORX45460.1"/>
    <property type="molecule type" value="Genomic_DNA"/>
</dbReference>
<reference evidence="3 4" key="1">
    <citation type="submission" date="2016-07" db="EMBL/GenBank/DDBJ databases">
        <title>Pervasive Adenine N6-methylation of Active Genes in Fungi.</title>
        <authorList>
            <consortium name="DOE Joint Genome Institute"/>
            <person name="Mondo S.J."/>
            <person name="Dannebaum R.O."/>
            <person name="Kuo R.C."/>
            <person name="Labutti K."/>
            <person name="Haridas S."/>
            <person name="Kuo A."/>
            <person name="Salamov A."/>
            <person name="Ahrendt S.R."/>
            <person name="Lipzen A."/>
            <person name="Sullivan W."/>
            <person name="Andreopoulos W.B."/>
            <person name="Clum A."/>
            <person name="Lindquist E."/>
            <person name="Daum C."/>
            <person name="Ramamoorthy G.K."/>
            <person name="Gryganskyi A."/>
            <person name="Culley D."/>
            <person name="Magnuson J.K."/>
            <person name="James T.Y."/>
            <person name="O'Malley M.A."/>
            <person name="Stajich J.E."/>
            <person name="Spatafora J.W."/>
            <person name="Visel A."/>
            <person name="Grigoriev I.V."/>
        </authorList>
    </citation>
    <scope>NUCLEOTIDE SEQUENCE [LARGE SCALE GENOMIC DNA]</scope>
    <source>
        <strain evidence="3 4">NRRL 3301</strain>
    </source>
</reference>
<keyword evidence="1" id="KW-0175">Coiled coil</keyword>
<name>A0A1X2G596_9FUNG</name>
<dbReference type="Proteomes" id="UP000242146">
    <property type="component" value="Unassembled WGS sequence"/>
</dbReference>
<proteinExistence type="predicted"/>
<dbReference type="PANTHER" id="PTHR23159">
    <property type="entry name" value="CENTROSOMAL PROTEIN 2"/>
    <property type="match status" value="1"/>
</dbReference>